<keyword evidence="3" id="KW-0238">DNA-binding</keyword>
<dbReference type="SUPFAM" id="SSF53850">
    <property type="entry name" value="Periplasmic binding protein-like II"/>
    <property type="match status" value="1"/>
</dbReference>
<keyword evidence="2" id="KW-0805">Transcription regulation</keyword>
<dbReference type="Pfam" id="PF03466">
    <property type="entry name" value="LysR_substrate"/>
    <property type="match status" value="1"/>
</dbReference>
<dbReference type="PATRIC" id="fig|1189611.3.peg.799"/>
<accession>I5C577</accession>
<dbReference type="InterPro" id="IPR005119">
    <property type="entry name" value="LysR_subst-bd"/>
</dbReference>
<dbReference type="Gene3D" id="1.10.10.10">
    <property type="entry name" value="Winged helix-like DNA-binding domain superfamily/Winged helix DNA-binding domain"/>
    <property type="match status" value="1"/>
</dbReference>
<evidence type="ECO:0000256" key="2">
    <source>
        <dbReference type="ARBA" id="ARBA00023015"/>
    </source>
</evidence>
<dbReference type="GO" id="GO:0003700">
    <property type="term" value="F:DNA-binding transcription factor activity"/>
    <property type="evidence" value="ECO:0007669"/>
    <property type="project" value="InterPro"/>
</dbReference>
<evidence type="ECO:0000256" key="3">
    <source>
        <dbReference type="ARBA" id="ARBA00023125"/>
    </source>
</evidence>
<feature type="domain" description="HTH lysR-type" evidence="5">
    <location>
        <begin position="1"/>
        <end position="56"/>
    </location>
</feature>
<evidence type="ECO:0000256" key="4">
    <source>
        <dbReference type="ARBA" id="ARBA00023163"/>
    </source>
</evidence>
<sequence length="291" mass="31476">MNAIVAFEAAARLGSLTLASHELYVTPGAVSRRVKLLEEALDATLFIRSNNTIELTDAGRSFLKHVTQALAILRQGAREVSGRSVRLSIRAPLTLTQRWLIPRIESFRQAYPGIDLRFQTMGAIAGERADIEIQYARSLAGAAEPEGVPFLEDRAAPICTPRFLATSKQSVAPADVLPLTLLQDTADGWSWRQWCKVAGIDYAPEGDVMVFDTDEAAIDACFSGLGVAQANLAFVSEHVQAGTLRQLTPGLEATLGVYYASIRVGSLNAQAFMRWLREQGQPSQSGSLGSA</sequence>
<evidence type="ECO:0000313" key="6">
    <source>
        <dbReference type="EMBL" id="EIM76979.1"/>
    </source>
</evidence>
<keyword evidence="4" id="KW-0804">Transcription</keyword>
<dbReference type="Pfam" id="PF00126">
    <property type="entry name" value="HTH_1"/>
    <property type="match status" value="1"/>
</dbReference>
<dbReference type="InterPro" id="IPR036388">
    <property type="entry name" value="WH-like_DNA-bd_sf"/>
</dbReference>
<dbReference type="Gene3D" id="3.40.190.10">
    <property type="entry name" value="Periplasmic binding protein-like II"/>
    <property type="match status" value="2"/>
</dbReference>
<protein>
    <submittedName>
        <fullName evidence="6">LysR family transcriptional regulator</fullName>
    </submittedName>
</protein>
<dbReference type="PROSITE" id="PS50931">
    <property type="entry name" value="HTH_LYSR"/>
    <property type="match status" value="1"/>
</dbReference>
<name>I5C577_9HYPH</name>
<organism evidence="6 7">
    <name type="scientific">Nitratireductor aquibiodomus RA22</name>
    <dbReference type="NCBI Taxonomy" id="1189611"/>
    <lineage>
        <taxon>Bacteria</taxon>
        <taxon>Pseudomonadati</taxon>
        <taxon>Pseudomonadota</taxon>
        <taxon>Alphaproteobacteria</taxon>
        <taxon>Hyphomicrobiales</taxon>
        <taxon>Phyllobacteriaceae</taxon>
        <taxon>Nitratireductor</taxon>
    </lineage>
</organism>
<evidence type="ECO:0000259" key="5">
    <source>
        <dbReference type="PROSITE" id="PS50931"/>
    </source>
</evidence>
<comment type="caution">
    <text evidence="6">The sequence shown here is derived from an EMBL/GenBank/DDBJ whole genome shotgun (WGS) entry which is preliminary data.</text>
</comment>
<proteinExistence type="inferred from homology"/>
<dbReference type="InterPro" id="IPR058163">
    <property type="entry name" value="LysR-type_TF_proteobact-type"/>
</dbReference>
<reference evidence="6 7" key="1">
    <citation type="journal article" date="2012" name="J. Bacteriol.">
        <title>Genome Sequence of Nitratireductor aquibiodomus Strain RA22.</title>
        <authorList>
            <person name="Singh A."/>
            <person name="Jangir P.K."/>
            <person name="Kumari C."/>
            <person name="Sharma R."/>
        </authorList>
    </citation>
    <scope>NUCLEOTIDE SEQUENCE [LARGE SCALE GENOMIC DNA]</scope>
    <source>
        <strain evidence="6 7">RA22</strain>
    </source>
</reference>
<dbReference type="SUPFAM" id="SSF46785">
    <property type="entry name" value="Winged helix' DNA-binding domain"/>
    <property type="match status" value="1"/>
</dbReference>
<dbReference type="GO" id="GO:0003677">
    <property type="term" value="F:DNA binding"/>
    <property type="evidence" value="ECO:0007669"/>
    <property type="project" value="UniProtKB-KW"/>
</dbReference>
<dbReference type="PANTHER" id="PTHR30537:SF5">
    <property type="entry name" value="HTH-TYPE TRANSCRIPTIONAL ACTIVATOR TTDR-RELATED"/>
    <property type="match status" value="1"/>
</dbReference>
<evidence type="ECO:0000313" key="7">
    <source>
        <dbReference type="Proteomes" id="UP000004622"/>
    </source>
</evidence>
<dbReference type="EMBL" id="AJXZ01000006">
    <property type="protein sequence ID" value="EIM76979.1"/>
    <property type="molecule type" value="Genomic_DNA"/>
</dbReference>
<gene>
    <name evidence="6" type="ORF">A33O_03880</name>
</gene>
<evidence type="ECO:0000256" key="1">
    <source>
        <dbReference type="ARBA" id="ARBA00009437"/>
    </source>
</evidence>
<comment type="similarity">
    <text evidence="1">Belongs to the LysR transcriptional regulatory family.</text>
</comment>
<dbReference type="PANTHER" id="PTHR30537">
    <property type="entry name" value="HTH-TYPE TRANSCRIPTIONAL REGULATOR"/>
    <property type="match status" value="1"/>
</dbReference>
<dbReference type="Proteomes" id="UP000004622">
    <property type="component" value="Unassembled WGS sequence"/>
</dbReference>
<dbReference type="InterPro" id="IPR000847">
    <property type="entry name" value="LysR_HTH_N"/>
</dbReference>
<dbReference type="AlphaFoldDB" id="I5C577"/>
<dbReference type="InterPro" id="IPR036390">
    <property type="entry name" value="WH_DNA-bd_sf"/>
</dbReference>